<comment type="caution">
    <text evidence="9">The sequence shown here is derived from an EMBL/GenBank/DDBJ whole genome shotgun (WGS) entry which is preliminary data.</text>
</comment>
<gene>
    <name evidence="9" type="ORF">F2Q70_00042884</name>
</gene>
<feature type="region of interest" description="Disordered" evidence="6">
    <location>
        <begin position="94"/>
        <end position="133"/>
    </location>
</feature>
<evidence type="ECO:0000256" key="4">
    <source>
        <dbReference type="ARBA" id="ARBA00023163"/>
    </source>
</evidence>
<evidence type="ECO:0000256" key="6">
    <source>
        <dbReference type="SAM" id="MobiDB-lite"/>
    </source>
</evidence>
<dbReference type="Gene3D" id="3.40.1810.10">
    <property type="entry name" value="Transcription factor, MADS-box"/>
    <property type="match status" value="1"/>
</dbReference>
<evidence type="ECO:0000259" key="7">
    <source>
        <dbReference type="PROSITE" id="PS50066"/>
    </source>
</evidence>
<dbReference type="InterPro" id="IPR002100">
    <property type="entry name" value="TF_MADSbox"/>
</dbReference>
<dbReference type="InterPro" id="IPR002487">
    <property type="entry name" value="TF_Kbox"/>
</dbReference>
<dbReference type="PRINTS" id="PR00404">
    <property type="entry name" value="MADSDOMAIN"/>
</dbReference>
<feature type="domain" description="K-box" evidence="8">
    <location>
        <begin position="201"/>
        <end position="290"/>
    </location>
</feature>
<dbReference type="GO" id="GO:0046983">
    <property type="term" value="F:protein dimerization activity"/>
    <property type="evidence" value="ECO:0007669"/>
    <property type="project" value="InterPro"/>
</dbReference>
<feature type="domain" description="MADS-box" evidence="7">
    <location>
        <begin position="1"/>
        <end position="31"/>
    </location>
</feature>
<evidence type="ECO:0000256" key="5">
    <source>
        <dbReference type="ARBA" id="ARBA00023242"/>
    </source>
</evidence>
<evidence type="ECO:0000256" key="3">
    <source>
        <dbReference type="ARBA" id="ARBA00023125"/>
    </source>
</evidence>
<dbReference type="InterPro" id="IPR050142">
    <property type="entry name" value="MADS-box/MEF2_TF"/>
</dbReference>
<dbReference type="Pfam" id="PF01486">
    <property type="entry name" value="K-box"/>
    <property type="match status" value="2"/>
</dbReference>
<evidence type="ECO:0000256" key="2">
    <source>
        <dbReference type="ARBA" id="ARBA00023015"/>
    </source>
</evidence>
<protein>
    <recommendedName>
        <fullName evidence="10">Agamous-like MADS-box protein AGL18</fullName>
    </recommendedName>
</protein>
<dbReference type="GO" id="GO:0005634">
    <property type="term" value="C:nucleus"/>
    <property type="evidence" value="ECO:0007669"/>
    <property type="project" value="UniProtKB-SubCell"/>
</dbReference>
<dbReference type="Pfam" id="PF00319">
    <property type="entry name" value="SRF-TF"/>
    <property type="match status" value="1"/>
</dbReference>
<organism evidence="9">
    <name type="scientific">Brassica cretica</name>
    <name type="common">Mustard</name>
    <dbReference type="NCBI Taxonomy" id="69181"/>
    <lineage>
        <taxon>Eukaryota</taxon>
        <taxon>Viridiplantae</taxon>
        <taxon>Streptophyta</taxon>
        <taxon>Embryophyta</taxon>
        <taxon>Tracheophyta</taxon>
        <taxon>Spermatophyta</taxon>
        <taxon>Magnoliopsida</taxon>
        <taxon>eudicotyledons</taxon>
        <taxon>Gunneridae</taxon>
        <taxon>Pentapetalae</taxon>
        <taxon>rosids</taxon>
        <taxon>malvids</taxon>
        <taxon>Brassicales</taxon>
        <taxon>Brassicaceae</taxon>
        <taxon>Brassiceae</taxon>
        <taxon>Brassica</taxon>
    </lineage>
</organism>
<dbReference type="SUPFAM" id="SSF55455">
    <property type="entry name" value="SRF-like"/>
    <property type="match status" value="2"/>
</dbReference>
<comment type="subcellular location">
    <subcellularLocation>
        <location evidence="1">Nucleus</location>
    </subcellularLocation>
</comment>
<dbReference type="AlphaFoldDB" id="A0A8S9KKJ3"/>
<evidence type="ECO:0000313" key="9">
    <source>
        <dbReference type="EMBL" id="KAF2593836.1"/>
    </source>
</evidence>
<accession>A0A8S9KKJ3</accession>
<dbReference type="InterPro" id="IPR036879">
    <property type="entry name" value="TF_MADSbox_sf"/>
</dbReference>
<name>A0A8S9KKJ3_BRACR</name>
<dbReference type="GO" id="GO:0003677">
    <property type="term" value="F:DNA binding"/>
    <property type="evidence" value="ECO:0007669"/>
    <property type="project" value="UniProtKB-KW"/>
</dbReference>
<evidence type="ECO:0000256" key="1">
    <source>
        <dbReference type="ARBA" id="ARBA00004123"/>
    </source>
</evidence>
<dbReference type="PROSITE" id="PS51297">
    <property type="entry name" value="K_BOX"/>
    <property type="match status" value="1"/>
</dbReference>
<evidence type="ECO:0000259" key="8">
    <source>
        <dbReference type="PROSITE" id="PS51297"/>
    </source>
</evidence>
<keyword evidence="5" id="KW-0539">Nucleus</keyword>
<sequence length="321" mass="36835">MVRGKIELKKIENVNRRQVSFTNRRKVLMFKRVKGKELEGMRFSDLISLESQLNDSLLSVKDQKTILLNQVERSRLQEKRTLEENQLLRKQIESMVGRGSSGPQVEPESSSSDENDKEDHHSDTSLQLGEKRKKKMVRGKIELKKIENVNRLQVSFTNRRKVLMKKANDLSILCDADVALIIFSSTGDASHFSSRRYGYIAADHRQREESMASELKRLQLAIERLKGKELEGMSFSDLVSLESQLNDSLLRVKDQKTILLNQVERSRLQEKRTLEENQLLRKQIESMVGRGSSGPQVEPESSSSDENDKEDHHSDTSLQLG</sequence>
<reference evidence="9" key="1">
    <citation type="submission" date="2019-12" db="EMBL/GenBank/DDBJ databases">
        <title>Genome sequencing and annotation of Brassica cretica.</title>
        <authorList>
            <person name="Studholme D.J."/>
            <person name="Sarris P.F."/>
        </authorList>
    </citation>
    <scope>NUCLEOTIDE SEQUENCE</scope>
    <source>
        <strain evidence="9">PFS-102/07</strain>
        <tissue evidence="9">Leaf</tissue>
    </source>
</reference>
<feature type="region of interest" description="Disordered" evidence="6">
    <location>
        <begin position="282"/>
        <end position="321"/>
    </location>
</feature>
<evidence type="ECO:0008006" key="10">
    <source>
        <dbReference type="Google" id="ProtNLM"/>
    </source>
</evidence>
<keyword evidence="4" id="KW-0804">Transcription</keyword>
<dbReference type="PANTHER" id="PTHR48019">
    <property type="entry name" value="SERUM RESPONSE FACTOR HOMOLOG"/>
    <property type="match status" value="1"/>
</dbReference>
<keyword evidence="2" id="KW-0805">Transcription regulation</keyword>
<proteinExistence type="predicted"/>
<dbReference type="SMART" id="SM00432">
    <property type="entry name" value="MADS"/>
    <property type="match status" value="2"/>
</dbReference>
<keyword evidence="3" id="KW-0238">DNA-binding</keyword>
<dbReference type="EMBL" id="QGKY02000164">
    <property type="protein sequence ID" value="KAF2593836.1"/>
    <property type="molecule type" value="Genomic_DNA"/>
</dbReference>
<dbReference type="PROSITE" id="PS50066">
    <property type="entry name" value="MADS_BOX_2"/>
    <property type="match status" value="2"/>
</dbReference>
<feature type="domain" description="MADS-box" evidence="7">
    <location>
        <begin position="136"/>
        <end position="196"/>
    </location>
</feature>
<dbReference type="GO" id="GO:0003700">
    <property type="term" value="F:DNA-binding transcription factor activity"/>
    <property type="evidence" value="ECO:0007669"/>
    <property type="project" value="InterPro"/>
</dbReference>